<dbReference type="Proteomes" id="UP000031671">
    <property type="component" value="Unassembled WGS sequence"/>
</dbReference>
<dbReference type="NCBIfam" id="NF006751">
    <property type="entry name" value="PRK09272.1-4"/>
    <property type="match status" value="1"/>
</dbReference>
<dbReference type="RefSeq" id="WP_261833605.1">
    <property type="nucleotide sequence ID" value="NZ_AP024881.1"/>
</dbReference>
<sequence length="116" mass="12749">MAWIITKYLITAGIVVAVSEIAKSSDRLGALVAALPLVTVLTLIWMYVEGQGSEKLSNHALYTFWYVLPTLPMFLLFPIFNARFAFPIALLIGIVVTLICFALTAVVAKWFGVSLL</sequence>
<comment type="caution">
    <text evidence="2">The sequence shown here is derived from an EMBL/GenBank/DDBJ whole genome shotgun (WGS) entry which is preliminary data.</text>
</comment>
<reference evidence="2 3" key="1">
    <citation type="submission" date="2015-01" db="EMBL/GenBank/DDBJ databases">
        <title>Vibrio sp. C1 JCM 19231 whole genome shotgun sequence.</title>
        <authorList>
            <person name="Sawabe T."/>
            <person name="Meirelles P."/>
            <person name="Feng G."/>
            <person name="Sayaka M."/>
            <person name="Hattori M."/>
            <person name="Ohkuma M."/>
        </authorList>
    </citation>
    <scope>NUCLEOTIDE SEQUENCE [LARGE SCALE GENOMIC DNA]</scope>
    <source>
        <strain evidence="3">JCM 19231</strain>
    </source>
</reference>
<evidence type="ECO:0000256" key="1">
    <source>
        <dbReference type="SAM" id="Phobius"/>
    </source>
</evidence>
<keyword evidence="1" id="KW-0812">Transmembrane</keyword>
<dbReference type="AlphaFoldDB" id="A0A0B8NUC4"/>
<feature type="transmembrane region" description="Helical" evidence="1">
    <location>
        <begin position="28"/>
        <end position="48"/>
    </location>
</feature>
<evidence type="ECO:0000313" key="3">
    <source>
        <dbReference type="Proteomes" id="UP000031671"/>
    </source>
</evidence>
<evidence type="ECO:0000313" key="2">
    <source>
        <dbReference type="EMBL" id="GAM58140.1"/>
    </source>
</evidence>
<organism evidence="2 3">
    <name type="scientific">Vibrio ishigakensis</name>
    <dbReference type="NCBI Taxonomy" id="1481914"/>
    <lineage>
        <taxon>Bacteria</taxon>
        <taxon>Pseudomonadati</taxon>
        <taxon>Pseudomonadota</taxon>
        <taxon>Gammaproteobacteria</taxon>
        <taxon>Vibrionales</taxon>
        <taxon>Vibrionaceae</taxon>
        <taxon>Vibrio</taxon>
    </lineage>
</organism>
<name>A0A0B8NUC4_9VIBR</name>
<keyword evidence="1" id="KW-1133">Transmembrane helix</keyword>
<protein>
    <submittedName>
        <fullName evidence="2">4-amino-4-deoxy-L-arabinose transferase</fullName>
    </submittedName>
</protein>
<proteinExistence type="predicted"/>
<keyword evidence="3" id="KW-1185">Reference proteome</keyword>
<accession>A0A0B8NUC4</accession>
<reference evidence="2 3" key="2">
    <citation type="submission" date="2015-01" db="EMBL/GenBank/DDBJ databases">
        <authorList>
            <consortium name="NBRP consortium"/>
            <person name="Sawabe T."/>
            <person name="Meirelles P."/>
            <person name="Feng G."/>
            <person name="Sayaka M."/>
            <person name="Hattori M."/>
            <person name="Ohkuma M."/>
        </authorList>
    </citation>
    <scope>NUCLEOTIDE SEQUENCE [LARGE SCALE GENOMIC DNA]</scope>
    <source>
        <strain evidence="3">JCM 19231</strain>
    </source>
</reference>
<gene>
    <name evidence="2" type="ORF">JCM19231_3694</name>
</gene>
<keyword evidence="2" id="KW-0808">Transferase</keyword>
<keyword evidence="1" id="KW-0472">Membrane</keyword>
<feature type="transmembrane region" description="Helical" evidence="1">
    <location>
        <begin position="86"/>
        <end position="111"/>
    </location>
</feature>
<feature type="transmembrane region" description="Helical" evidence="1">
    <location>
        <begin position="60"/>
        <end position="80"/>
    </location>
</feature>
<dbReference type="GO" id="GO:0016740">
    <property type="term" value="F:transferase activity"/>
    <property type="evidence" value="ECO:0007669"/>
    <property type="project" value="UniProtKB-KW"/>
</dbReference>
<dbReference type="EMBL" id="BBRZ01000075">
    <property type="protein sequence ID" value="GAM58140.1"/>
    <property type="molecule type" value="Genomic_DNA"/>
</dbReference>